<dbReference type="Pfam" id="PF25540">
    <property type="entry name" value="DUF7923"/>
    <property type="match status" value="1"/>
</dbReference>
<dbReference type="EMBL" id="MU004184">
    <property type="protein sequence ID" value="KAF2499390.1"/>
    <property type="molecule type" value="Genomic_DNA"/>
</dbReference>
<dbReference type="PANTHER" id="PTHR37543:SF1">
    <property type="entry name" value="CCCH ZINC FINGER DNA BINDING PROTEIN (AFU_ORTHOLOGUE AFUA_5G12760)"/>
    <property type="match status" value="1"/>
</dbReference>
<evidence type="ECO:0000313" key="3">
    <source>
        <dbReference type="EMBL" id="KAF2499390.1"/>
    </source>
</evidence>
<protein>
    <recommendedName>
        <fullName evidence="5">C3H1-type domain-containing protein</fullName>
    </recommendedName>
</protein>
<proteinExistence type="predicted"/>
<dbReference type="InterPro" id="IPR057683">
    <property type="entry name" value="DUF7923"/>
</dbReference>
<name>A0A6A6R653_9PEZI</name>
<evidence type="ECO:0000259" key="2">
    <source>
        <dbReference type="Pfam" id="PF25543"/>
    </source>
</evidence>
<dbReference type="AlphaFoldDB" id="A0A6A6R653"/>
<evidence type="ECO:0008006" key="5">
    <source>
        <dbReference type="Google" id="ProtNLM"/>
    </source>
</evidence>
<feature type="domain" description="Tandem CCCH zinc finger" evidence="2">
    <location>
        <begin position="469"/>
        <end position="515"/>
    </location>
</feature>
<feature type="domain" description="DUF7923" evidence="1">
    <location>
        <begin position="152"/>
        <end position="348"/>
    </location>
</feature>
<gene>
    <name evidence="3" type="ORF">BU16DRAFT_535752</name>
</gene>
<reference evidence="3" key="1">
    <citation type="journal article" date="2020" name="Stud. Mycol.">
        <title>101 Dothideomycetes genomes: a test case for predicting lifestyles and emergence of pathogens.</title>
        <authorList>
            <person name="Haridas S."/>
            <person name="Albert R."/>
            <person name="Binder M."/>
            <person name="Bloem J."/>
            <person name="Labutti K."/>
            <person name="Salamov A."/>
            <person name="Andreopoulos B."/>
            <person name="Baker S."/>
            <person name="Barry K."/>
            <person name="Bills G."/>
            <person name="Bluhm B."/>
            <person name="Cannon C."/>
            <person name="Castanera R."/>
            <person name="Culley D."/>
            <person name="Daum C."/>
            <person name="Ezra D."/>
            <person name="Gonzalez J."/>
            <person name="Henrissat B."/>
            <person name="Kuo A."/>
            <person name="Liang C."/>
            <person name="Lipzen A."/>
            <person name="Lutzoni F."/>
            <person name="Magnuson J."/>
            <person name="Mondo S."/>
            <person name="Nolan M."/>
            <person name="Ohm R."/>
            <person name="Pangilinan J."/>
            <person name="Park H.-J."/>
            <person name="Ramirez L."/>
            <person name="Alfaro M."/>
            <person name="Sun H."/>
            <person name="Tritt A."/>
            <person name="Yoshinaga Y."/>
            <person name="Zwiers L.-H."/>
            <person name="Turgeon B."/>
            <person name="Goodwin S."/>
            <person name="Spatafora J."/>
            <person name="Crous P."/>
            <person name="Grigoriev I."/>
        </authorList>
    </citation>
    <scope>NUCLEOTIDE SEQUENCE</scope>
    <source>
        <strain evidence="3">CBS 269.34</strain>
    </source>
</reference>
<sequence>MTAIIAHATMRRFYWTQTRCCATTCTSNTHHQAAKPRPAAFSNLHTFCIKTFIVLFGFRFLQRGLWFGRRQVMKPVDVAEEFADRIKAIRDADNERFEWMNTFHARIAELSEKYDNVSKDLKREQIAGRITQVDAEKWQHQFEELQQSIHDGSFVLVLIDADADAYIVRSPYRILAFVTNALKFKDSYYRSSDGGRKAAMDLYAHVQEYLRRAKPALASLPIMIKAFANSDGLSKLLVNVKIIQSSGALWDFAKSFSQAHAMSDFVLVGNGKDRADEKVKGIFEQFVKNPTCRHIVFGACHDNGYVRMLEKYAGDSIIAERVTLLHSFEIGREFHALNFQSTRMEDLFRAESVQSLGTVVSVGHQAVPREEERNGTATTWAALAKANGGTEKQGVSIKIKDPQTVLVNAAGQRVDVRLGKPSQAAFDSWNHKVKVAGLKYCRPYQLWGGCKGKCNYSHGPLSKEEKLVYRRLVRGEPCHVGSKCRDAKCYYGHNCSCQKQKCPNKFPVDMHRVDESTAEVWAGK</sequence>
<organism evidence="3 4">
    <name type="scientific">Lophium mytilinum</name>
    <dbReference type="NCBI Taxonomy" id="390894"/>
    <lineage>
        <taxon>Eukaryota</taxon>
        <taxon>Fungi</taxon>
        <taxon>Dikarya</taxon>
        <taxon>Ascomycota</taxon>
        <taxon>Pezizomycotina</taxon>
        <taxon>Dothideomycetes</taxon>
        <taxon>Pleosporomycetidae</taxon>
        <taxon>Mytilinidiales</taxon>
        <taxon>Mytilinidiaceae</taxon>
        <taxon>Lophium</taxon>
    </lineage>
</organism>
<accession>A0A6A6R653</accession>
<keyword evidence="4" id="KW-1185">Reference proteome</keyword>
<evidence type="ECO:0000259" key="1">
    <source>
        <dbReference type="Pfam" id="PF25540"/>
    </source>
</evidence>
<dbReference type="Proteomes" id="UP000799750">
    <property type="component" value="Unassembled WGS sequence"/>
</dbReference>
<dbReference type="Pfam" id="PF25543">
    <property type="entry name" value="zf-CCCH_tandem"/>
    <property type="match status" value="1"/>
</dbReference>
<evidence type="ECO:0000313" key="4">
    <source>
        <dbReference type="Proteomes" id="UP000799750"/>
    </source>
</evidence>
<dbReference type="OrthoDB" id="2270193at2759"/>
<dbReference type="InterPro" id="IPR057654">
    <property type="entry name" value="Znf-CCCH_tandem"/>
</dbReference>
<dbReference type="PANTHER" id="PTHR37543">
    <property type="entry name" value="CCCH ZINC FINGER DNA BINDING PROTEIN (AFU_ORTHOLOGUE AFUA_5G12760)"/>
    <property type="match status" value="1"/>
</dbReference>